<dbReference type="PROSITE" id="PS51257">
    <property type="entry name" value="PROKAR_LIPOPROTEIN"/>
    <property type="match status" value="1"/>
</dbReference>
<dbReference type="Proteomes" id="UP000011599">
    <property type="component" value="Unassembled WGS sequence"/>
</dbReference>
<reference evidence="2 3" key="1">
    <citation type="journal article" date="2014" name="PLoS Genet.">
        <title>Phylogenetically driven sequencing of extremely halophilic archaea reveals strategies for static and dynamic osmo-response.</title>
        <authorList>
            <person name="Becker E.A."/>
            <person name="Seitzer P.M."/>
            <person name="Tritt A."/>
            <person name="Larsen D."/>
            <person name="Krusor M."/>
            <person name="Yao A.I."/>
            <person name="Wu D."/>
            <person name="Madern D."/>
            <person name="Eisen J.A."/>
            <person name="Darling A.E."/>
            <person name="Facciotti M.T."/>
        </authorList>
    </citation>
    <scope>NUCLEOTIDE SEQUENCE [LARGE SCALE GENOMIC DNA]</scope>
    <source>
        <strain evidence="2 3">GA33</strain>
    </source>
</reference>
<dbReference type="PATRIC" id="fig|1114856.3.peg.1109"/>
<dbReference type="PANTHER" id="PTHR37953:SF1">
    <property type="entry name" value="UPF0127 PROTEIN MJ1496"/>
    <property type="match status" value="1"/>
</dbReference>
<proteinExistence type="predicted"/>
<evidence type="ECO:0000256" key="1">
    <source>
        <dbReference type="SAM" id="MobiDB-lite"/>
    </source>
</evidence>
<dbReference type="Gene3D" id="2.60.120.1140">
    <property type="entry name" value="Protein of unknown function DUF192"/>
    <property type="match status" value="1"/>
</dbReference>
<dbReference type="eggNOG" id="arCOG03116">
    <property type="taxonomic scope" value="Archaea"/>
</dbReference>
<name>L9VZP8_9EURY</name>
<dbReference type="PANTHER" id="PTHR37953">
    <property type="entry name" value="UPF0127 PROTEIN MJ1496"/>
    <property type="match status" value="1"/>
</dbReference>
<dbReference type="Pfam" id="PF02643">
    <property type="entry name" value="DUF192"/>
    <property type="match status" value="1"/>
</dbReference>
<evidence type="ECO:0008006" key="4">
    <source>
        <dbReference type="Google" id="ProtNLM"/>
    </source>
</evidence>
<dbReference type="RefSeq" id="WP_006088848.1">
    <property type="nucleotide sequence ID" value="NZ_AOHW01000022.1"/>
</dbReference>
<dbReference type="InterPro" id="IPR038695">
    <property type="entry name" value="Saro_0823-like_sf"/>
</dbReference>
<feature type="compositionally biased region" description="Acidic residues" evidence="1">
    <location>
        <begin position="33"/>
        <end position="65"/>
    </location>
</feature>
<keyword evidence="3" id="KW-1185">Reference proteome</keyword>
<sequence>MTSRQPSTVDRRTVLTGAATSLGTLVIAGCADDTGDDEGADDDGDELEETAENSDSSDDDTDDSSSEVHAEYETTEVAVTDADGEELGEVTAAIADAPELQQLGLSDTEALPADRGMLFVYETVEDREFFMREMSFGIDIVFADDEGVITDIHHAPEPGPDEDGRDQTYAGRGQYVLEVVYEWTAKRDVEEGDVLEFEL</sequence>
<dbReference type="InterPro" id="IPR003795">
    <property type="entry name" value="DUF192"/>
</dbReference>
<protein>
    <recommendedName>
        <fullName evidence="4">DUF192 domain-containing protein</fullName>
    </recommendedName>
</protein>
<dbReference type="EMBL" id="AOHW01000022">
    <property type="protein sequence ID" value="ELY42734.1"/>
    <property type="molecule type" value="Genomic_DNA"/>
</dbReference>
<accession>L9VZP8</accession>
<evidence type="ECO:0000313" key="3">
    <source>
        <dbReference type="Proteomes" id="UP000011599"/>
    </source>
</evidence>
<dbReference type="OrthoDB" id="6763at2157"/>
<evidence type="ECO:0000313" key="2">
    <source>
        <dbReference type="EMBL" id="ELY42734.1"/>
    </source>
</evidence>
<comment type="caution">
    <text evidence="2">The sequence shown here is derived from an EMBL/GenBank/DDBJ whole genome shotgun (WGS) entry which is preliminary data.</text>
</comment>
<feature type="region of interest" description="Disordered" evidence="1">
    <location>
        <begin position="29"/>
        <end position="72"/>
    </location>
</feature>
<gene>
    <name evidence="2" type="ORF">C496_05347</name>
</gene>
<organism evidence="2 3">
    <name type="scientific">Natronorubrum tibetense GA33</name>
    <dbReference type="NCBI Taxonomy" id="1114856"/>
    <lineage>
        <taxon>Archaea</taxon>
        <taxon>Methanobacteriati</taxon>
        <taxon>Methanobacteriota</taxon>
        <taxon>Stenosarchaea group</taxon>
        <taxon>Halobacteria</taxon>
        <taxon>Halobacteriales</taxon>
        <taxon>Natrialbaceae</taxon>
        <taxon>Natronorubrum</taxon>
    </lineage>
</organism>
<dbReference type="AlphaFoldDB" id="L9VZP8"/>